<dbReference type="Pfam" id="PF07715">
    <property type="entry name" value="Plug"/>
    <property type="match status" value="1"/>
</dbReference>
<dbReference type="PANTHER" id="PTHR30069:SF29">
    <property type="entry name" value="HEMOGLOBIN AND HEMOGLOBIN-HAPTOGLOBIN-BINDING PROTEIN 1-RELATED"/>
    <property type="match status" value="1"/>
</dbReference>
<dbReference type="NCBIfam" id="TIGR04056">
    <property type="entry name" value="OMP_RagA_SusC"/>
    <property type="match status" value="1"/>
</dbReference>
<dbReference type="GO" id="GO:0009279">
    <property type="term" value="C:cell outer membrane"/>
    <property type="evidence" value="ECO:0007669"/>
    <property type="project" value="UniProtKB-SubCell"/>
</dbReference>
<sequence>MIIKLCFTKANHNINRLLGLLLLCFFVFNTNVSANNKEYFNTAEELQQQISGTVIDKDGVPLAGTNVVVKGTSRGTQTDFDGNYTIDASKGEVLEFSYVGMLAQTITIGDNTTINVTMQEDAAQLDEVVVVGYGTQKRATLAGAVATISADQFQSRPITNVATVLQGTIPGLVVTQVDNQPGAESFGFQIRGASSINGSAPLVLVDGIQSSLDRLNPDDIESMSIVKDGAASIYGNQASGGVILVTTKKGKKNSKPQFNYTSTYGFNRPTYLPEKTNMSQYMEIVNQAWMNAGNQPVYGDNFFNALGTNTILNFADTNLGGAVREDSYLIFNQPENAFVDQFFEDGVRQNHNLSITGGGENSTYRFSLGYFNEDGLLNTKFDNYERYNIRLNNTFDLSDKFRVTLQNAVEIGDRSRNTQDFAAIGRLQTNWTFAPIRNPQGEYYTFRGFNNALDLLEQGSENRLKQHRFISNIKADLELIDGLTLTGQAGINYLTTKSRTEVTTITLNKAWSPGVVNGNTFSNTTPERLLRDDNTASGFTLNGYFTYEKTIADDHNFKLVGGGSHEEFRSDNLSTQAWLLVNGFFSPNVADDEEDRIGAGGSRWTLRSAFGRFNYDYKGKYILESNLRYDGSSRFNADNRWGLFYSGLAAWRASEEQFVKDLNIFDNLKFRFSYGETGNQSGIGLHDYLALVGSGTGALIGKPAGTGGVGNISAFGVQQILQVYAESNIVSLDRSWETVQTTNYAVDMSFLDNRLGLTFEYFKRVNKDMLVPLDLPTVLGGTAPSLNAGELETKGFEVEVNWRDNIGDLNYFVRGVLFNDTNRLVELQAASGVVRSGINNRLVGESLGTYFGWDFDGIFQTQAEVDAYRADVTAGLPAIGVGDARYVDRDGNGRLEAVNEETGGDLIKLGNIRPQYSFSFDVGGDYKNFDFRMLWQGVGKRTLFKSGGFSAPFQSGSWWNQGLKYWYGKIWTPDNTGARYPRVHTNAGIANYNYRPSINNKLNGAYARLKNLQIGYSLPSDVLSKLDIDKIRLFVSGENILEIQSRESRELGFDPEQGTGSSAYPFTRNFSFGAQITF</sequence>
<dbReference type="InterPro" id="IPR023996">
    <property type="entry name" value="TonB-dep_OMP_SusC/RagA"/>
</dbReference>
<reference evidence="10" key="1">
    <citation type="submission" date="2022-01" db="EMBL/GenBank/DDBJ databases">
        <title>Draft genome sequence of Sabulilitoribacter arenilitoris KCTC 52401.</title>
        <authorList>
            <person name="Oh J.-S."/>
        </authorList>
    </citation>
    <scope>NUCLEOTIDE SEQUENCE</scope>
    <source>
        <strain evidence="10">HMF6543</strain>
    </source>
</reference>
<dbReference type="SUPFAM" id="SSF56935">
    <property type="entry name" value="Porins"/>
    <property type="match status" value="1"/>
</dbReference>
<comment type="subcellular location">
    <subcellularLocation>
        <location evidence="1 8">Cell outer membrane</location>
        <topology evidence="1 8">Multi-pass membrane protein</topology>
    </subcellularLocation>
</comment>
<dbReference type="InterPro" id="IPR036942">
    <property type="entry name" value="Beta-barrel_TonB_sf"/>
</dbReference>
<evidence type="ECO:0000256" key="6">
    <source>
        <dbReference type="ARBA" id="ARBA00023136"/>
    </source>
</evidence>
<evidence type="ECO:0000256" key="5">
    <source>
        <dbReference type="ARBA" id="ARBA00022729"/>
    </source>
</evidence>
<evidence type="ECO:0000259" key="9">
    <source>
        <dbReference type="Pfam" id="PF07715"/>
    </source>
</evidence>
<keyword evidence="6 8" id="KW-0472">Membrane</keyword>
<accession>A0AAE3ENP8</accession>
<protein>
    <submittedName>
        <fullName evidence="10">TonB-dependent receptor</fullName>
    </submittedName>
</protein>
<dbReference type="PROSITE" id="PS52016">
    <property type="entry name" value="TONB_DEPENDENT_REC_3"/>
    <property type="match status" value="1"/>
</dbReference>
<comment type="similarity">
    <text evidence="8">Belongs to the TonB-dependent receptor family.</text>
</comment>
<evidence type="ECO:0000313" key="11">
    <source>
        <dbReference type="Proteomes" id="UP001199795"/>
    </source>
</evidence>
<dbReference type="SUPFAM" id="SSF49464">
    <property type="entry name" value="Carboxypeptidase regulatory domain-like"/>
    <property type="match status" value="1"/>
</dbReference>
<dbReference type="InterPro" id="IPR008969">
    <property type="entry name" value="CarboxyPept-like_regulatory"/>
</dbReference>
<keyword evidence="10" id="KW-0675">Receptor</keyword>
<dbReference type="Gene3D" id="2.170.130.10">
    <property type="entry name" value="TonB-dependent receptor, plug domain"/>
    <property type="match status" value="1"/>
</dbReference>
<dbReference type="GO" id="GO:0044718">
    <property type="term" value="P:siderophore transmembrane transport"/>
    <property type="evidence" value="ECO:0007669"/>
    <property type="project" value="TreeGrafter"/>
</dbReference>
<gene>
    <name evidence="10" type="ORF">L3X37_07635</name>
</gene>
<evidence type="ECO:0000256" key="3">
    <source>
        <dbReference type="ARBA" id="ARBA00022452"/>
    </source>
</evidence>
<dbReference type="InterPro" id="IPR037066">
    <property type="entry name" value="Plug_dom_sf"/>
</dbReference>
<dbReference type="Gene3D" id="2.60.40.1120">
    <property type="entry name" value="Carboxypeptidase-like, regulatory domain"/>
    <property type="match status" value="1"/>
</dbReference>
<dbReference type="Gene3D" id="2.40.170.20">
    <property type="entry name" value="TonB-dependent receptor, beta-barrel domain"/>
    <property type="match status" value="1"/>
</dbReference>
<evidence type="ECO:0000256" key="1">
    <source>
        <dbReference type="ARBA" id="ARBA00004571"/>
    </source>
</evidence>
<keyword evidence="5" id="KW-0732">Signal</keyword>
<evidence type="ECO:0000256" key="7">
    <source>
        <dbReference type="ARBA" id="ARBA00023237"/>
    </source>
</evidence>
<evidence type="ECO:0000313" key="10">
    <source>
        <dbReference type="EMBL" id="MCF7568233.1"/>
    </source>
</evidence>
<keyword evidence="3 8" id="KW-1134">Transmembrane beta strand</keyword>
<dbReference type="AlphaFoldDB" id="A0AAE3ENP8"/>
<dbReference type="GO" id="GO:0015344">
    <property type="term" value="F:siderophore uptake transmembrane transporter activity"/>
    <property type="evidence" value="ECO:0007669"/>
    <property type="project" value="TreeGrafter"/>
</dbReference>
<keyword evidence="7 8" id="KW-0998">Cell outer membrane</keyword>
<name>A0AAE3ENP8_9FLAO</name>
<comment type="caution">
    <text evidence="10">The sequence shown here is derived from an EMBL/GenBank/DDBJ whole genome shotgun (WGS) entry which is preliminary data.</text>
</comment>
<evidence type="ECO:0000256" key="2">
    <source>
        <dbReference type="ARBA" id="ARBA00022448"/>
    </source>
</evidence>
<feature type="domain" description="TonB-dependent receptor plug" evidence="9">
    <location>
        <begin position="140"/>
        <end position="242"/>
    </location>
</feature>
<dbReference type="InterPro" id="IPR012910">
    <property type="entry name" value="Plug_dom"/>
</dbReference>
<dbReference type="Proteomes" id="UP001199795">
    <property type="component" value="Unassembled WGS sequence"/>
</dbReference>
<dbReference type="InterPro" id="IPR039426">
    <property type="entry name" value="TonB-dep_rcpt-like"/>
</dbReference>
<dbReference type="RefSeq" id="WP_237239576.1">
    <property type="nucleotide sequence ID" value="NZ_JAKKDU010000007.1"/>
</dbReference>
<keyword evidence="11" id="KW-1185">Reference proteome</keyword>
<organism evidence="10 11">
    <name type="scientific">Wocania arenilitoris</name>
    <dbReference type="NCBI Taxonomy" id="2044858"/>
    <lineage>
        <taxon>Bacteria</taxon>
        <taxon>Pseudomonadati</taxon>
        <taxon>Bacteroidota</taxon>
        <taxon>Flavobacteriia</taxon>
        <taxon>Flavobacteriales</taxon>
        <taxon>Flavobacteriaceae</taxon>
        <taxon>Wocania</taxon>
    </lineage>
</organism>
<keyword evidence="2 8" id="KW-0813">Transport</keyword>
<dbReference type="EMBL" id="JAKKDU010000007">
    <property type="protein sequence ID" value="MCF7568233.1"/>
    <property type="molecule type" value="Genomic_DNA"/>
</dbReference>
<proteinExistence type="inferred from homology"/>
<dbReference type="Pfam" id="PF13715">
    <property type="entry name" value="CarbopepD_reg_2"/>
    <property type="match status" value="1"/>
</dbReference>
<evidence type="ECO:0000256" key="8">
    <source>
        <dbReference type="PROSITE-ProRule" id="PRU01360"/>
    </source>
</evidence>
<keyword evidence="4 8" id="KW-0812">Transmembrane</keyword>
<dbReference type="PANTHER" id="PTHR30069">
    <property type="entry name" value="TONB-DEPENDENT OUTER MEMBRANE RECEPTOR"/>
    <property type="match status" value="1"/>
</dbReference>
<evidence type="ECO:0000256" key="4">
    <source>
        <dbReference type="ARBA" id="ARBA00022692"/>
    </source>
</evidence>